<dbReference type="EMBL" id="BAAAJK010000073">
    <property type="protein sequence ID" value="GAA1404085.1"/>
    <property type="molecule type" value="Genomic_DNA"/>
</dbReference>
<evidence type="ECO:0000313" key="2">
    <source>
        <dbReference type="Proteomes" id="UP001501414"/>
    </source>
</evidence>
<evidence type="ECO:0000313" key="1">
    <source>
        <dbReference type="EMBL" id="GAA1404085.1"/>
    </source>
</evidence>
<accession>A0ABP4J2B1</accession>
<protein>
    <submittedName>
        <fullName evidence="1">Uncharacterized protein</fullName>
    </submittedName>
</protein>
<organism evidence="1 2">
    <name type="scientific">Pseudonocardia kongjuensis</name>
    <dbReference type="NCBI Taxonomy" id="102227"/>
    <lineage>
        <taxon>Bacteria</taxon>
        <taxon>Bacillati</taxon>
        <taxon>Actinomycetota</taxon>
        <taxon>Actinomycetes</taxon>
        <taxon>Pseudonocardiales</taxon>
        <taxon>Pseudonocardiaceae</taxon>
        <taxon>Pseudonocardia</taxon>
    </lineage>
</organism>
<dbReference type="Proteomes" id="UP001501414">
    <property type="component" value="Unassembled WGS sequence"/>
</dbReference>
<sequence length="89" mass="9875">MPVKADMVTDMTEGRETRAVRDRLVREYGSRLTVRAARMAARAPGRGESPASLRALARNWIDETSTCLRLAADLLEARMADDEERRAGG</sequence>
<keyword evidence="2" id="KW-1185">Reference proteome</keyword>
<comment type="caution">
    <text evidence="1">The sequence shown here is derived from an EMBL/GenBank/DDBJ whole genome shotgun (WGS) entry which is preliminary data.</text>
</comment>
<gene>
    <name evidence="1" type="ORF">GCM10009613_65850</name>
</gene>
<reference evidence="2" key="1">
    <citation type="journal article" date="2019" name="Int. J. Syst. Evol. Microbiol.">
        <title>The Global Catalogue of Microorganisms (GCM) 10K type strain sequencing project: providing services to taxonomists for standard genome sequencing and annotation.</title>
        <authorList>
            <consortium name="The Broad Institute Genomics Platform"/>
            <consortium name="The Broad Institute Genome Sequencing Center for Infectious Disease"/>
            <person name="Wu L."/>
            <person name="Ma J."/>
        </authorList>
    </citation>
    <scope>NUCLEOTIDE SEQUENCE [LARGE SCALE GENOMIC DNA]</scope>
    <source>
        <strain evidence="2">JCM 11896</strain>
    </source>
</reference>
<name>A0ABP4J2B1_9PSEU</name>
<proteinExistence type="predicted"/>